<dbReference type="PROSITE" id="PS50181">
    <property type="entry name" value="FBOX"/>
    <property type="match status" value="1"/>
</dbReference>
<keyword evidence="6" id="KW-1185">Reference proteome</keyword>
<dbReference type="Pfam" id="PF00023">
    <property type="entry name" value="Ank"/>
    <property type="match status" value="1"/>
</dbReference>
<protein>
    <submittedName>
        <fullName evidence="5">Ankyrin repeat-containing domain protein</fullName>
    </submittedName>
</protein>
<dbReference type="CDD" id="cd09917">
    <property type="entry name" value="F-box_SF"/>
    <property type="match status" value="1"/>
</dbReference>
<keyword evidence="2 3" id="KW-0040">ANK repeat</keyword>
<gene>
    <name evidence="5" type="ORF">BDV25DRAFT_130104</name>
</gene>
<dbReference type="SUPFAM" id="SSF81383">
    <property type="entry name" value="F-box domain"/>
    <property type="match status" value="1"/>
</dbReference>
<feature type="repeat" description="ANK" evidence="3">
    <location>
        <begin position="112"/>
        <end position="144"/>
    </location>
</feature>
<dbReference type="AlphaFoldDB" id="A0A5N6TTS8"/>
<feature type="repeat" description="ANK" evidence="3">
    <location>
        <begin position="79"/>
        <end position="111"/>
    </location>
</feature>
<dbReference type="PROSITE" id="PS50297">
    <property type="entry name" value="ANK_REP_REGION"/>
    <property type="match status" value="2"/>
</dbReference>
<dbReference type="PANTHER" id="PTHR24134:SF9">
    <property type="entry name" value="ANKYRIN REPEAT AND SOCS BOX PROTEIN 8"/>
    <property type="match status" value="1"/>
</dbReference>
<dbReference type="PANTHER" id="PTHR24134">
    <property type="entry name" value="ANKYRIN REPEAT-CONTAINING PROTEIN DDB_G0279043"/>
    <property type="match status" value="1"/>
</dbReference>
<accession>A0A5N6TTS8</accession>
<evidence type="ECO:0000313" key="5">
    <source>
        <dbReference type="EMBL" id="KAE8149768.1"/>
    </source>
</evidence>
<dbReference type="EMBL" id="ML742113">
    <property type="protein sequence ID" value="KAE8149768.1"/>
    <property type="molecule type" value="Genomic_DNA"/>
</dbReference>
<feature type="repeat" description="ANK" evidence="3">
    <location>
        <begin position="145"/>
        <end position="177"/>
    </location>
</feature>
<organism evidence="5 6">
    <name type="scientific">Aspergillus avenaceus</name>
    <dbReference type="NCBI Taxonomy" id="36643"/>
    <lineage>
        <taxon>Eukaryota</taxon>
        <taxon>Fungi</taxon>
        <taxon>Dikarya</taxon>
        <taxon>Ascomycota</taxon>
        <taxon>Pezizomycotina</taxon>
        <taxon>Eurotiomycetes</taxon>
        <taxon>Eurotiomycetidae</taxon>
        <taxon>Eurotiales</taxon>
        <taxon>Aspergillaceae</taxon>
        <taxon>Aspergillus</taxon>
        <taxon>Aspergillus subgen. Circumdati</taxon>
    </lineage>
</organism>
<proteinExistence type="predicted"/>
<feature type="domain" description="F-box" evidence="4">
    <location>
        <begin position="1"/>
        <end position="46"/>
    </location>
</feature>
<dbReference type="InterPro" id="IPR036770">
    <property type="entry name" value="Ankyrin_rpt-contain_sf"/>
</dbReference>
<dbReference type="InterPro" id="IPR001810">
    <property type="entry name" value="F-box_dom"/>
</dbReference>
<evidence type="ECO:0000256" key="2">
    <source>
        <dbReference type="ARBA" id="ARBA00023043"/>
    </source>
</evidence>
<reference evidence="5 6" key="1">
    <citation type="submission" date="2019-04" db="EMBL/GenBank/DDBJ databases">
        <title>Friends and foes A comparative genomics study of 23 Aspergillus species from section Flavi.</title>
        <authorList>
            <consortium name="DOE Joint Genome Institute"/>
            <person name="Kjaerbolling I."/>
            <person name="Vesth T."/>
            <person name="Frisvad J.C."/>
            <person name="Nybo J.L."/>
            <person name="Theobald S."/>
            <person name="Kildgaard S."/>
            <person name="Isbrandt T."/>
            <person name="Kuo A."/>
            <person name="Sato A."/>
            <person name="Lyhne E.K."/>
            <person name="Kogle M.E."/>
            <person name="Wiebenga A."/>
            <person name="Kun R.S."/>
            <person name="Lubbers R.J."/>
            <person name="Makela M.R."/>
            <person name="Barry K."/>
            <person name="Chovatia M."/>
            <person name="Clum A."/>
            <person name="Daum C."/>
            <person name="Haridas S."/>
            <person name="He G."/>
            <person name="LaButti K."/>
            <person name="Lipzen A."/>
            <person name="Mondo S."/>
            <person name="Riley R."/>
            <person name="Salamov A."/>
            <person name="Simmons B.A."/>
            <person name="Magnuson J.K."/>
            <person name="Henrissat B."/>
            <person name="Mortensen U.H."/>
            <person name="Larsen T.O."/>
            <person name="Devries R.P."/>
            <person name="Grigoriev I.V."/>
            <person name="Machida M."/>
            <person name="Baker S.E."/>
            <person name="Andersen M.R."/>
        </authorList>
    </citation>
    <scope>NUCLEOTIDE SEQUENCE [LARGE SCALE GENOMIC DNA]</scope>
    <source>
        <strain evidence="5 6">IBT 18842</strain>
    </source>
</reference>
<dbReference type="SUPFAM" id="SSF48403">
    <property type="entry name" value="Ankyrin repeat"/>
    <property type="match status" value="1"/>
</dbReference>
<sequence>MAHLDQLPVELLLEIESHTSRATLNALTKTCKRFHAVFNVSLYKRDPDWVFWQAMERRNPDTIKKVIEVCPAKVSWDTGNFTPMTLAAYKSSAEIVRVLLDNGYSATTLDKNGYTPLSWAAWLNDADVMRALLGAGLDPNQKDIYGRTPLSIAAEAGHEDVVPVLLEYKADLSIWDDDHDSVEKDALRRDYVLVPYFLMNHRMVCGGILPRTAMGWAVMKRYEKIVKMLGGDLSSTKIGEVWVDEMFANPACGNPFIWHFQK</sequence>
<dbReference type="InterPro" id="IPR036047">
    <property type="entry name" value="F-box-like_dom_sf"/>
</dbReference>
<dbReference type="Pfam" id="PF12937">
    <property type="entry name" value="F-box-like"/>
    <property type="match status" value="1"/>
</dbReference>
<dbReference type="InterPro" id="IPR002110">
    <property type="entry name" value="Ankyrin_rpt"/>
</dbReference>
<evidence type="ECO:0000256" key="1">
    <source>
        <dbReference type="ARBA" id="ARBA00022737"/>
    </source>
</evidence>
<dbReference type="Gene3D" id="1.25.40.20">
    <property type="entry name" value="Ankyrin repeat-containing domain"/>
    <property type="match status" value="1"/>
</dbReference>
<dbReference type="OrthoDB" id="366390at2759"/>
<keyword evidence="1" id="KW-0677">Repeat</keyword>
<dbReference type="Pfam" id="PF12796">
    <property type="entry name" value="Ank_2"/>
    <property type="match status" value="1"/>
</dbReference>
<dbReference type="PROSITE" id="PS50088">
    <property type="entry name" value="ANK_REPEAT"/>
    <property type="match status" value="3"/>
</dbReference>
<dbReference type="Proteomes" id="UP000325780">
    <property type="component" value="Unassembled WGS sequence"/>
</dbReference>
<evidence type="ECO:0000259" key="4">
    <source>
        <dbReference type="PROSITE" id="PS50181"/>
    </source>
</evidence>
<evidence type="ECO:0000313" key="6">
    <source>
        <dbReference type="Proteomes" id="UP000325780"/>
    </source>
</evidence>
<name>A0A5N6TTS8_ASPAV</name>
<dbReference type="SMART" id="SM00248">
    <property type="entry name" value="ANK"/>
    <property type="match status" value="3"/>
</dbReference>
<evidence type="ECO:0000256" key="3">
    <source>
        <dbReference type="PROSITE-ProRule" id="PRU00023"/>
    </source>
</evidence>